<accession>A0A068WZ87</accession>
<sequence>MRRVVTLVALAQFASKSTCKHDEARPDFGKSSSSATQPVSRPLSLTVNA</sequence>
<dbReference type="WBParaSite" id="EgrG_000564100">
    <property type="protein sequence ID" value="EgrG_000564100"/>
    <property type="gene ID" value="EgrG_000564100"/>
</dbReference>
<proteinExistence type="predicted"/>
<dbReference type="AlphaFoldDB" id="A0A068WZ87"/>
<feature type="region of interest" description="Disordered" evidence="1">
    <location>
        <begin position="21"/>
        <end position="49"/>
    </location>
</feature>
<dbReference type="EMBL" id="LK028805">
    <property type="protein sequence ID" value="CDS25198.1"/>
    <property type="molecule type" value="Genomic_DNA"/>
</dbReference>
<feature type="compositionally biased region" description="Polar residues" evidence="1">
    <location>
        <begin position="30"/>
        <end position="49"/>
    </location>
</feature>
<organism evidence="2">
    <name type="scientific">Echinococcus granulosus</name>
    <name type="common">Hydatid tapeworm</name>
    <dbReference type="NCBI Taxonomy" id="6210"/>
    <lineage>
        <taxon>Eukaryota</taxon>
        <taxon>Metazoa</taxon>
        <taxon>Spiralia</taxon>
        <taxon>Lophotrochozoa</taxon>
        <taxon>Platyhelminthes</taxon>
        <taxon>Cestoda</taxon>
        <taxon>Eucestoda</taxon>
        <taxon>Cyclophyllidea</taxon>
        <taxon>Taeniidae</taxon>
        <taxon>Echinococcus</taxon>
        <taxon>Echinococcus granulosus group</taxon>
    </lineage>
</organism>
<dbReference type="Proteomes" id="UP000492820">
    <property type="component" value="Unassembled WGS sequence"/>
</dbReference>
<reference evidence="2" key="2">
    <citation type="submission" date="2014-06" db="EMBL/GenBank/DDBJ databases">
        <authorList>
            <person name="Aslett M."/>
        </authorList>
    </citation>
    <scope>NUCLEOTIDE SEQUENCE</scope>
</reference>
<protein>
    <submittedName>
        <fullName evidence="4">Secreted protein</fullName>
    </submittedName>
</protein>
<evidence type="ECO:0000313" key="2">
    <source>
        <dbReference type="EMBL" id="CDS25198.1"/>
    </source>
</evidence>
<reference evidence="4" key="3">
    <citation type="submission" date="2020-10" db="UniProtKB">
        <authorList>
            <consortium name="WormBaseParasite"/>
        </authorList>
    </citation>
    <scope>IDENTIFICATION</scope>
</reference>
<evidence type="ECO:0000256" key="1">
    <source>
        <dbReference type="SAM" id="MobiDB-lite"/>
    </source>
</evidence>
<evidence type="ECO:0000313" key="3">
    <source>
        <dbReference type="Proteomes" id="UP000492820"/>
    </source>
</evidence>
<name>A0A068WZ87_ECHGR</name>
<gene>
    <name evidence="2" type="ORF">EgrG_000564100</name>
</gene>
<reference evidence="2 3" key="1">
    <citation type="journal article" date="2013" name="Nature">
        <title>The genomes of four tapeworm species reveal adaptations to parasitism.</title>
        <authorList>
            <person name="Tsai I.J."/>
            <person name="Zarowiecki M."/>
            <person name="Holroyd N."/>
            <person name="Garciarrubio A."/>
            <person name="Sanchez-Flores A."/>
            <person name="Brooks K.L."/>
            <person name="Tracey A."/>
            <person name="Bobes R.J."/>
            <person name="Fragoso G."/>
            <person name="Sciutto E."/>
            <person name="Aslett M."/>
            <person name="Beasley H."/>
            <person name="Bennett H.M."/>
            <person name="Cai J."/>
            <person name="Camicia F."/>
            <person name="Clark R."/>
            <person name="Cucher M."/>
            <person name="De Silva N."/>
            <person name="Day T.A."/>
            <person name="Deplazes P."/>
            <person name="Estrada K."/>
            <person name="Fernandez C."/>
            <person name="Holland P.W."/>
            <person name="Hou J."/>
            <person name="Hu S."/>
            <person name="Huckvale T."/>
            <person name="Hung S.S."/>
            <person name="Kamenetzky L."/>
            <person name="Keane J.A."/>
            <person name="Kiss F."/>
            <person name="Koziol U."/>
            <person name="Lambert O."/>
            <person name="Liu K."/>
            <person name="Luo X."/>
            <person name="Luo Y."/>
            <person name="Macchiaroli N."/>
            <person name="Nichol S."/>
            <person name="Paps J."/>
            <person name="Parkinson J."/>
            <person name="Pouchkina-Stantcheva N."/>
            <person name="Riddiford N."/>
            <person name="Rosenzvit M."/>
            <person name="Salinas G."/>
            <person name="Wasmuth J.D."/>
            <person name="Zamanian M."/>
            <person name="Zheng Y."/>
            <person name="Cai X."/>
            <person name="Soberon X."/>
            <person name="Olson P.D."/>
            <person name="Laclette J.P."/>
            <person name="Brehm K."/>
            <person name="Berriman M."/>
            <person name="Garciarrubio A."/>
            <person name="Bobes R.J."/>
            <person name="Fragoso G."/>
            <person name="Sanchez-Flores A."/>
            <person name="Estrada K."/>
            <person name="Cevallos M.A."/>
            <person name="Morett E."/>
            <person name="Gonzalez V."/>
            <person name="Portillo T."/>
            <person name="Ochoa-Leyva A."/>
            <person name="Jose M.V."/>
            <person name="Sciutto E."/>
            <person name="Landa A."/>
            <person name="Jimenez L."/>
            <person name="Valdes V."/>
            <person name="Carrero J.C."/>
            <person name="Larralde C."/>
            <person name="Morales-Montor J."/>
            <person name="Limon-Lason J."/>
            <person name="Soberon X."/>
            <person name="Laclette J.P."/>
        </authorList>
    </citation>
    <scope>NUCLEOTIDE SEQUENCE [LARGE SCALE GENOMIC DNA]</scope>
</reference>
<evidence type="ECO:0000313" key="4">
    <source>
        <dbReference type="WBParaSite" id="EgrG_000564100"/>
    </source>
</evidence>